<feature type="domain" description="HTH deoR-type" evidence="4">
    <location>
        <begin position="3"/>
        <end position="58"/>
    </location>
</feature>
<reference evidence="5" key="2">
    <citation type="journal article" date="2021" name="Microbiol. Resour. Announc.">
        <title>Complete Genome Sequence of Polycladomyces abyssicola JIR-001T, Isolated from Hemipelagic Sediment in Deep Seawater.</title>
        <authorList>
            <person name="Tsubouchi T."/>
            <person name="Kaneko Y."/>
        </authorList>
    </citation>
    <scope>NUCLEOTIDE SEQUENCE</scope>
    <source>
        <strain evidence="5">JIR-001</strain>
    </source>
</reference>
<dbReference type="InterPro" id="IPR036388">
    <property type="entry name" value="WH-like_DNA-bd_sf"/>
</dbReference>
<dbReference type="Proteomes" id="UP000677436">
    <property type="component" value="Chromosome"/>
</dbReference>
<dbReference type="Pfam" id="PF00455">
    <property type="entry name" value="DeoRC"/>
    <property type="match status" value="1"/>
</dbReference>
<gene>
    <name evidence="5" type="primary">glcR</name>
    <name evidence="5" type="ORF">JIR001_16640</name>
</gene>
<keyword evidence="3" id="KW-0804">Transcription</keyword>
<dbReference type="Gene3D" id="3.40.50.1360">
    <property type="match status" value="1"/>
</dbReference>
<dbReference type="InterPro" id="IPR036390">
    <property type="entry name" value="WH_DNA-bd_sf"/>
</dbReference>
<keyword evidence="6" id="KW-1185">Reference proteome</keyword>
<dbReference type="SMART" id="SM01134">
    <property type="entry name" value="DeoRC"/>
    <property type="match status" value="1"/>
</dbReference>
<keyword evidence="2" id="KW-0238">DNA-binding</keyword>
<dbReference type="GO" id="GO:0003700">
    <property type="term" value="F:DNA-binding transcription factor activity"/>
    <property type="evidence" value="ECO:0007669"/>
    <property type="project" value="InterPro"/>
</dbReference>
<evidence type="ECO:0000256" key="2">
    <source>
        <dbReference type="ARBA" id="ARBA00023125"/>
    </source>
</evidence>
<dbReference type="InterPro" id="IPR014036">
    <property type="entry name" value="DeoR-like_C"/>
</dbReference>
<dbReference type="InterPro" id="IPR050313">
    <property type="entry name" value="Carb_Metab_HTH_regulators"/>
</dbReference>
<dbReference type="GO" id="GO:0003677">
    <property type="term" value="F:DNA binding"/>
    <property type="evidence" value="ECO:0007669"/>
    <property type="project" value="UniProtKB-KW"/>
</dbReference>
<evidence type="ECO:0000313" key="5">
    <source>
        <dbReference type="EMBL" id="BCU81881.1"/>
    </source>
</evidence>
<dbReference type="SUPFAM" id="SSF46785">
    <property type="entry name" value="Winged helix' DNA-binding domain"/>
    <property type="match status" value="1"/>
</dbReference>
<evidence type="ECO:0000259" key="4">
    <source>
        <dbReference type="PROSITE" id="PS51000"/>
    </source>
</evidence>
<dbReference type="Pfam" id="PF08220">
    <property type="entry name" value="HTH_DeoR"/>
    <property type="match status" value="1"/>
</dbReference>
<name>A0A8D5UEC3_9BACL</name>
<dbReference type="PANTHER" id="PTHR30363">
    <property type="entry name" value="HTH-TYPE TRANSCRIPTIONAL REGULATOR SRLR-RELATED"/>
    <property type="match status" value="1"/>
</dbReference>
<proteinExistence type="predicted"/>
<dbReference type="InterPro" id="IPR037171">
    <property type="entry name" value="NagB/RpiA_transferase-like"/>
</dbReference>
<evidence type="ECO:0000256" key="1">
    <source>
        <dbReference type="ARBA" id="ARBA00023015"/>
    </source>
</evidence>
<dbReference type="EMBL" id="AP024601">
    <property type="protein sequence ID" value="BCU81881.1"/>
    <property type="molecule type" value="Genomic_DNA"/>
</dbReference>
<dbReference type="InterPro" id="IPR018356">
    <property type="entry name" value="Tscrpt_reg_HTH_DeoR_CS"/>
</dbReference>
<sequence length="255" mass="28810">MTQEERLLAILEHLKHHGKISIEQICERFGVSRDTARRDLVKLEEERLIVRVRGGAIRPTLTREAIRYEDRVHHEAKRAIGRTAATLIRDGDYVLFDASTTVKCAAEEIYVRDLVAVTNSIDIADALGKSDQATVYLLGGKLNPWHRNIVGTQTVEMLRQYRVDWVFLGACGLTEEGLTSSNPEEAFVKREMIRRADRTVVLADATKFGKTLFHSVCSWEDIDIIVTEQQPDDAFRNILEQHDVQILIATGGENG</sequence>
<dbReference type="PRINTS" id="PR00037">
    <property type="entry name" value="HTHLACR"/>
</dbReference>
<evidence type="ECO:0000313" key="6">
    <source>
        <dbReference type="Proteomes" id="UP000677436"/>
    </source>
</evidence>
<dbReference type="AlphaFoldDB" id="A0A8D5UEC3"/>
<protein>
    <submittedName>
        <fullName evidence="5">HTH-type transcriptional repressor GlcR</fullName>
    </submittedName>
</protein>
<dbReference type="Gene3D" id="1.10.10.10">
    <property type="entry name" value="Winged helix-like DNA-binding domain superfamily/Winged helix DNA-binding domain"/>
    <property type="match status" value="1"/>
</dbReference>
<keyword evidence="1" id="KW-0805">Transcription regulation</keyword>
<dbReference type="InterPro" id="IPR001034">
    <property type="entry name" value="DeoR_HTH"/>
</dbReference>
<dbReference type="KEGG" id="pabs:JIR001_16640"/>
<organism evidence="5 6">
    <name type="scientific">Polycladomyces abyssicola</name>
    <dbReference type="NCBI Taxonomy" id="1125966"/>
    <lineage>
        <taxon>Bacteria</taxon>
        <taxon>Bacillati</taxon>
        <taxon>Bacillota</taxon>
        <taxon>Bacilli</taxon>
        <taxon>Bacillales</taxon>
        <taxon>Thermoactinomycetaceae</taxon>
        <taxon>Polycladomyces</taxon>
    </lineage>
</organism>
<accession>A0A8D5UEC3</accession>
<dbReference type="PROSITE" id="PS00894">
    <property type="entry name" value="HTH_DEOR_1"/>
    <property type="match status" value="1"/>
</dbReference>
<reference evidence="5" key="1">
    <citation type="journal article" date="2013" name="Int. J. Syst. Evol. Microbiol.">
        <title>Polycladomyces abyssicola gen. nov., sp. nov., a thermophilic filamentous bacterium isolated from hemipelagic sediment.</title>
        <authorList>
            <person name="Tsubouchi T."/>
            <person name="Shimane Y."/>
            <person name="Mori K."/>
            <person name="Usui K."/>
            <person name="Hiraki T."/>
            <person name="Tame A."/>
            <person name="Uematsu K."/>
            <person name="Maruyama T."/>
            <person name="Hatada Y."/>
        </authorList>
    </citation>
    <scope>NUCLEOTIDE SEQUENCE</scope>
    <source>
        <strain evidence="5">JIR-001</strain>
    </source>
</reference>
<evidence type="ECO:0000256" key="3">
    <source>
        <dbReference type="ARBA" id="ARBA00023163"/>
    </source>
</evidence>
<dbReference type="SUPFAM" id="SSF100950">
    <property type="entry name" value="NagB/RpiA/CoA transferase-like"/>
    <property type="match status" value="1"/>
</dbReference>
<dbReference type="PANTHER" id="PTHR30363:SF51">
    <property type="entry name" value="HTH-TYPE TRANSCRIPTIONAL REPRESSOR GLCR"/>
    <property type="match status" value="1"/>
</dbReference>
<dbReference type="PROSITE" id="PS51000">
    <property type="entry name" value="HTH_DEOR_2"/>
    <property type="match status" value="1"/>
</dbReference>
<dbReference type="SMART" id="SM00420">
    <property type="entry name" value="HTH_DEOR"/>
    <property type="match status" value="1"/>
</dbReference>